<reference evidence="2 3" key="1">
    <citation type="submission" date="2013-11" db="EMBL/GenBank/DDBJ databases">
        <title>Opisthorchis viverrini - life in the bile duct.</title>
        <authorList>
            <person name="Young N.D."/>
            <person name="Nagarajan N."/>
            <person name="Lin S.J."/>
            <person name="Korhonen P.K."/>
            <person name="Jex A.R."/>
            <person name="Hall R.S."/>
            <person name="Safavi-Hemami H."/>
            <person name="Kaewkong W."/>
            <person name="Bertrand D."/>
            <person name="Gao S."/>
            <person name="Seet Q."/>
            <person name="Wongkham S."/>
            <person name="Teh B.T."/>
            <person name="Wongkham C."/>
            <person name="Intapan P.M."/>
            <person name="Maleewong W."/>
            <person name="Yang X."/>
            <person name="Hu M."/>
            <person name="Wang Z."/>
            <person name="Hofmann A."/>
            <person name="Sternberg P.W."/>
            <person name="Tan P."/>
            <person name="Wang J."/>
            <person name="Gasser R.B."/>
        </authorList>
    </citation>
    <scope>NUCLEOTIDE SEQUENCE [LARGE SCALE GENOMIC DNA]</scope>
</reference>
<keyword evidence="3" id="KW-1185">Reference proteome</keyword>
<sequence length="103" mass="10996">MPPEEGTKSEVLSGCPSLGTSSRNTEVKFESQIFLSRTTGDILLLDSILSDTSPNSPGLGGHLNGHRTAHPQYDRPCLLLAGDTKSWNSNANALQMDVDAAKQ</sequence>
<proteinExistence type="predicted"/>
<gene>
    <name evidence="2" type="ORF">T265_04371</name>
</gene>
<dbReference type="EMBL" id="KL596689">
    <property type="protein sequence ID" value="KER28913.1"/>
    <property type="molecule type" value="Genomic_DNA"/>
</dbReference>
<dbReference type="AlphaFoldDB" id="A0A074ZNE0"/>
<evidence type="ECO:0000256" key="1">
    <source>
        <dbReference type="SAM" id="MobiDB-lite"/>
    </source>
</evidence>
<dbReference type="KEGG" id="ovi:T265_04371"/>
<organism evidence="2 3">
    <name type="scientific">Opisthorchis viverrini</name>
    <name type="common">Southeast Asian liver fluke</name>
    <dbReference type="NCBI Taxonomy" id="6198"/>
    <lineage>
        <taxon>Eukaryota</taxon>
        <taxon>Metazoa</taxon>
        <taxon>Spiralia</taxon>
        <taxon>Lophotrochozoa</taxon>
        <taxon>Platyhelminthes</taxon>
        <taxon>Trematoda</taxon>
        <taxon>Digenea</taxon>
        <taxon>Opisthorchiida</taxon>
        <taxon>Opisthorchiata</taxon>
        <taxon>Opisthorchiidae</taxon>
        <taxon>Opisthorchis</taxon>
    </lineage>
</organism>
<dbReference type="CTD" id="20318553"/>
<evidence type="ECO:0000313" key="2">
    <source>
        <dbReference type="EMBL" id="KER28913.1"/>
    </source>
</evidence>
<dbReference type="Proteomes" id="UP000054324">
    <property type="component" value="Unassembled WGS sequence"/>
</dbReference>
<evidence type="ECO:0000313" key="3">
    <source>
        <dbReference type="Proteomes" id="UP000054324"/>
    </source>
</evidence>
<dbReference type="GeneID" id="20318553"/>
<feature type="region of interest" description="Disordered" evidence="1">
    <location>
        <begin position="1"/>
        <end position="25"/>
    </location>
</feature>
<protein>
    <submittedName>
        <fullName evidence="2">Uncharacterized protein</fullName>
    </submittedName>
</protein>
<name>A0A074ZNE0_OPIVI</name>
<accession>A0A074ZNE0</accession>
<dbReference type="RefSeq" id="XP_009167356.1">
    <property type="nucleotide sequence ID" value="XM_009169092.1"/>
</dbReference>